<dbReference type="Gene3D" id="3.60.21.10">
    <property type="match status" value="1"/>
</dbReference>
<reference evidence="3" key="1">
    <citation type="journal article" date="2019" name="Int. J. Syst. Evol. Microbiol.">
        <title>The Global Catalogue of Microorganisms (GCM) 10K type strain sequencing project: providing services to taxonomists for standard genome sequencing and annotation.</title>
        <authorList>
            <consortium name="The Broad Institute Genomics Platform"/>
            <consortium name="The Broad Institute Genome Sequencing Center for Infectious Disease"/>
            <person name="Wu L."/>
            <person name="Ma J."/>
        </authorList>
    </citation>
    <scope>NUCLEOTIDE SEQUENCE [LARGE SCALE GENOMIC DNA]</scope>
    <source>
        <strain evidence="3">CGMCC 1.12922</strain>
    </source>
</reference>
<keyword evidence="3" id="KW-1185">Reference proteome</keyword>
<evidence type="ECO:0000313" key="3">
    <source>
        <dbReference type="Proteomes" id="UP000617355"/>
    </source>
</evidence>
<feature type="domain" description="Calcineurin-like phosphoesterase" evidence="1">
    <location>
        <begin position="1"/>
        <end position="172"/>
    </location>
</feature>
<proteinExistence type="predicted"/>
<dbReference type="EMBL" id="BMGI01000003">
    <property type="protein sequence ID" value="GGD37598.1"/>
    <property type="molecule type" value="Genomic_DNA"/>
</dbReference>
<comment type="caution">
    <text evidence="2">The sequence shown here is derived from an EMBL/GenBank/DDBJ whole genome shotgun (WGS) entry which is preliminary data.</text>
</comment>
<dbReference type="PANTHER" id="PTHR12905">
    <property type="entry name" value="METALLOPHOSPHOESTERASE"/>
    <property type="match status" value="1"/>
</dbReference>
<dbReference type="SUPFAM" id="SSF56300">
    <property type="entry name" value="Metallo-dependent phosphatases"/>
    <property type="match status" value="1"/>
</dbReference>
<dbReference type="Pfam" id="PF00149">
    <property type="entry name" value="Metallophos"/>
    <property type="match status" value="1"/>
</dbReference>
<evidence type="ECO:0000313" key="2">
    <source>
        <dbReference type="EMBL" id="GGD37598.1"/>
    </source>
</evidence>
<dbReference type="RefSeq" id="WP_188527671.1">
    <property type="nucleotide sequence ID" value="NZ_BMGI01000003.1"/>
</dbReference>
<name>A0ABQ1QP03_9RHOB</name>
<dbReference type="Proteomes" id="UP000617355">
    <property type="component" value="Unassembled WGS sequence"/>
</dbReference>
<accession>A0ABQ1QP03</accession>
<organism evidence="2 3">
    <name type="scientific">Sinisalibacter lacisalsi</name>
    <dbReference type="NCBI Taxonomy" id="1526570"/>
    <lineage>
        <taxon>Bacteria</taxon>
        <taxon>Pseudomonadati</taxon>
        <taxon>Pseudomonadota</taxon>
        <taxon>Alphaproteobacteria</taxon>
        <taxon>Rhodobacterales</taxon>
        <taxon>Roseobacteraceae</taxon>
        <taxon>Sinisalibacter</taxon>
    </lineage>
</organism>
<dbReference type="InterPro" id="IPR004843">
    <property type="entry name" value="Calcineurin-like_PHP"/>
</dbReference>
<dbReference type="InterPro" id="IPR051693">
    <property type="entry name" value="UPF0046_metallophosphoest"/>
</dbReference>
<protein>
    <submittedName>
        <fullName evidence="2">Serine/threonine protein phosphatase</fullName>
    </submittedName>
</protein>
<dbReference type="PANTHER" id="PTHR12905:SF0">
    <property type="entry name" value="CALCINEURIN-LIKE PHOSPHOESTERASE DOMAIN-CONTAINING PROTEIN"/>
    <property type="match status" value="1"/>
</dbReference>
<gene>
    <name evidence="2" type="ORF">GCM10011358_21690</name>
</gene>
<evidence type="ECO:0000259" key="1">
    <source>
        <dbReference type="Pfam" id="PF00149"/>
    </source>
</evidence>
<sequence length="202" mass="20961">MRILAFSDLHMARARAADLVAASREADLVIGAGDFGNMRRGVGAAMAMLAGIEAPLVMVPGNNESEEELRAAAPEGAHVLHGAGIGIGGLRIFGLGGGVPVTPFGPWSWDLTEDEAAALLAGSEGADIIVSHSPPKGIADRTSSGLSVGSTAVRDAVDRVQPRLLLCGHIHDCWGEEARRGATRIVNLGPTVNWFELEGTPQ</sequence>
<dbReference type="InterPro" id="IPR029052">
    <property type="entry name" value="Metallo-depent_PP-like"/>
</dbReference>